<name>A0A371DQ80_9APHY</name>
<gene>
    <name evidence="1" type="ORF">OH76DRAFT_1478946</name>
</gene>
<proteinExistence type="predicted"/>
<evidence type="ECO:0000313" key="2">
    <source>
        <dbReference type="Proteomes" id="UP000256964"/>
    </source>
</evidence>
<protein>
    <submittedName>
        <fullName evidence="1">Uncharacterized protein</fullName>
    </submittedName>
</protein>
<organism evidence="1 2">
    <name type="scientific">Lentinus brumalis</name>
    <dbReference type="NCBI Taxonomy" id="2498619"/>
    <lineage>
        <taxon>Eukaryota</taxon>
        <taxon>Fungi</taxon>
        <taxon>Dikarya</taxon>
        <taxon>Basidiomycota</taxon>
        <taxon>Agaricomycotina</taxon>
        <taxon>Agaricomycetes</taxon>
        <taxon>Polyporales</taxon>
        <taxon>Polyporaceae</taxon>
        <taxon>Lentinus</taxon>
    </lineage>
</organism>
<dbReference type="Proteomes" id="UP000256964">
    <property type="component" value="Unassembled WGS sequence"/>
</dbReference>
<dbReference type="AlphaFoldDB" id="A0A371DQ80"/>
<sequence length="236" mass="25798">MSELDSDDARSVLTVDSDDAPSMLTVEVVSDDDGTVATVGDGDVAVVGAEEDDILLDIWVGDRALKSIRRYVKTMLPAERTFGLAVAPLDDCVWLQDGDLLGYEGGPVTLRAVGTAVSTNFHADLQHFPEYFFAIDLARPIDRDALSYTYAVCAPDKPVPAFLECHARMRQRCASFNDVYRATNGIRAGDMAKRIGYQEVMIGDVVLVETKCRRLAGDIEFELSAIYLVAQAPIEL</sequence>
<evidence type="ECO:0000313" key="1">
    <source>
        <dbReference type="EMBL" id="RDX54689.1"/>
    </source>
</evidence>
<keyword evidence="2" id="KW-1185">Reference proteome</keyword>
<accession>A0A371DQ80</accession>
<dbReference type="EMBL" id="KZ857384">
    <property type="protein sequence ID" value="RDX54689.1"/>
    <property type="molecule type" value="Genomic_DNA"/>
</dbReference>
<reference evidence="1 2" key="1">
    <citation type="journal article" date="2018" name="Biotechnol. Biofuels">
        <title>Integrative visual omics of the white-rot fungus Polyporus brumalis exposes the biotechnological potential of its oxidative enzymes for delignifying raw plant biomass.</title>
        <authorList>
            <person name="Miyauchi S."/>
            <person name="Rancon A."/>
            <person name="Drula E."/>
            <person name="Hage H."/>
            <person name="Chaduli D."/>
            <person name="Favel A."/>
            <person name="Grisel S."/>
            <person name="Henrissat B."/>
            <person name="Herpoel-Gimbert I."/>
            <person name="Ruiz-Duenas F.J."/>
            <person name="Chevret D."/>
            <person name="Hainaut M."/>
            <person name="Lin J."/>
            <person name="Wang M."/>
            <person name="Pangilinan J."/>
            <person name="Lipzen A."/>
            <person name="Lesage-Meessen L."/>
            <person name="Navarro D."/>
            <person name="Riley R."/>
            <person name="Grigoriev I.V."/>
            <person name="Zhou S."/>
            <person name="Raouche S."/>
            <person name="Rosso M.N."/>
        </authorList>
    </citation>
    <scope>NUCLEOTIDE SEQUENCE [LARGE SCALE GENOMIC DNA]</scope>
    <source>
        <strain evidence="1 2">BRFM 1820</strain>
    </source>
</reference>